<keyword evidence="2" id="KW-1185">Reference proteome</keyword>
<dbReference type="Proteomes" id="UP001597045">
    <property type="component" value="Unassembled WGS sequence"/>
</dbReference>
<evidence type="ECO:0000313" key="2">
    <source>
        <dbReference type="Proteomes" id="UP001597045"/>
    </source>
</evidence>
<organism evidence="1 2">
    <name type="scientific">Kibdelosporangium lantanae</name>
    <dbReference type="NCBI Taxonomy" id="1497396"/>
    <lineage>
        <taxon>Bacteria</taxon>
        <taxon>Bacillati</taxon>
        <taxon>Actinomycetota</taxon>
        <taxon>Actinomycetes</taxon>
        <taxon>Pseudonocardiales</taxon>
        <taxon>Pseudonocardiaceae</taxon>
        <taxon>Kibdelosporangium</taxon>
    </lineage>
</organism>
<accession>A0ABW3M2Z1</accession>
<proteinExistence type="predicted"/>
<protein>
    <submittedName>
        <fullName evidence="1">Uncharacterized protein</fullName>
    </submittedName>
</protein>
<sequence length="140" mass="15489">MALKEVKEKVKHDLRCAVQSHGQVQQFFLKHPCDKLDQLLFAVSDTKGNVVVGTVMWVKMSSDDDANDLKDLEDTYGSGDITPFGTEVLELGRLRFTGEHYQSRVDGSLVVVAETEPARGHPTEALLRNVVMIADVLPPP</sequence>
<dbReference type="EMBL" id="JBHTIS010000182">
    <property type="protein sequence ID" value="MFD1045002.1"/>
    <property type="molecule type" value="Genomic_DNA"/>
</dbReference>
<comment type="caution">
    <text evidence="1">The sequence shown here is derived from an EMBL/GenBank/DDBJ whole genome shotgun (WGS) entry which is preliminary data.</text>
</comment>
<reference evidence="2" key="1">
    <citation type="journal article" date="2019" name="Int. J. Syst. Evol. Microbiol.">
        <title>The Global Catalogue of Microorganisms (GCM) 10K type strain sequencing project: providing services to taxonomists for standard genome sequencing and annotation.</title>
        <authorList>
            <consortium name="The Broad Institute Genomics Platform"/>
            <consortium name="The Broad Institute Genome Sequencing Center for Infectious Disease"/>
            <person name="Wu L."/>
            <person name="Ma J."/>
        </authorList>
    </citation>
    <scope>NUCLEOTIDE SEQUENCE [LARGE SCALE GENOMIC DNA]</scope>
    <source>
        <strain evidence="2">JCM 31486</strain>
    </source>
</reference>
<evidence type="ECO:0000313" key="1">
    <source>
        <dbReference type="EMBL" id="MFD1045002.1"/>
    </source>
</evidence>
<name>A0ABW3M2Z1_9PSEU</name>
<gene>
    <name evidence="1" type="ORF">ACFQ1S_05030</name>
</gene>